<comment type="caution">
    <text evidence="2">The sequence shown here is derived from an EMBL/GenBank/DDBJ whole genome shotgun (WGS) entry which is preliminary data.</text>
</comment>
<reference evidence="2 3" key="1">
    <citation type="journal article" date="2022" name="bioRxiv">
        <title>Genomics of Preaxostyla Flagellates Illuminates Evolutionary Transitions and the Path Towards Mitochondrial Loss.</title>
        <authorList>
            <person name="Novak L.V.F."/>
            <person name="Treitli S.C."/>
            <person name="Pyrih J."/>
            <person name="Halakuc P."/>
            <person name="Pipaliya S.V."/>
            <person name="Vacek V."/>
            <person name="Brzon O."/>
            <person name="Soukal P."/>
            <person name="Eme L."/>
            <person name="Dacks J.B."/>
            <person name="Karnkowska A."/>
            <person name="Elias M."/>
            <person name="Hampl V."/>
        </authorList>
    </citation>
    <scope>NUCLEOTIDE SEQUENCE [LARGE SCALE GENOMIC DNA]</scope>
    <source>
        <strain evidence="2">NAU3</strain>
        <tissue evidence="2">Gut</tissue>
    </source>
</reference>
<keyword evidence="3" id="KW-1185">Reference proteome</keyword>
<dbReference type="EMBL" id="JARBJD010000159">
    <property type="protein sequence ID" value="KAK2949284.1"/>
    <property type="molecule type" value="Genomic_DNA"/>
</dbReference>
<sequence>MATMQVSDTPLPQWQICKEHTPVKIRQTRPESRQFLLSERVSTFDYGSRPHSTSYEARFILSVLEIQYRLCFSKELVLQFTPPESPQPIYLLYNTSIPQKDTLRDIYAILKFDNDWQLHSAFTENEAIGVFRQLQLPLPPEFPKAPHFDIPVIRPSRIPSMSEINHSDITQQFDHLIKAQTHTRSNQQSSLLKMNLEQLQARKSKEEQHHMILQAVAMSLRRVQKNPSEIVPHLSVTDFKQKHRPDGTVVPVNPNQPTTRTNINFQIPVCMFSRNIYLPDFTLTLNISRSSDPQQDQRKKLTIGSMMSLEQSFFGVFILTKVDSFWLCNAFYNHVINNSPRKAQPDPYSQSRRTAQPVSKSPLSQKQIVPEPEEKS</sequence>
<evidence type="ECO:0000313" key="2">
    <source>
        <dbReference type="EMBL" id="KAK2949284.1"/>
    </source>
</evidence>
<feature type="compositionally biased region" description="Polar residues" evidence="1">
    <location>
        <begin position="339"/>
        <end position="367"/>
    </location>
</feature>
<feature type="region of interest" description="Disordered" evidence="1">
    <location>
        <begin position="339"/>
        <end position="376"/>
    </location>
</feature>
<protein>
    <submittedName>
        <fullName evidence="2">Uncharacterized protein</fullName>
    </submittedName>
</protein>
<organism evidence="2 3">
    <name type="scientific">Blattamonas nauphoetae</name>
    <dbReference type="NCBI Taxonomy" id="2049346"/>
    <lineage>
        <taxon>Eukaryota</taxon>
        <taxon>Metamonada</taxon>
        <taxon>Preaxostyla</taxon>
        <taxon>Oxymonadida</taxon>
        <taxon>Blattamonas</taxon>
    </lineage>
</organism>
<evidence type="ECO:0000256" key="1">
    <source>
        <dbReference type="SAM" id="MobiDB-lite"/>
    </source>
</evidence>
<dbReference type="Proteomes" id="UP001281761">
    <property type="component" value="Unassembled WGS sequence"/>
</dbReference>
<gene>
    <name evidence="2" type="ORF">BLNAU_15765</name>
</gene>
<accession>A0ABQ9XEL9</accession>
<name>A0ABQ9XEL9_9EUKA</name>
<evidence type="ECO:0000313" key="3">
    <source>
        <dbReference type="Proteomes" id="UP001281761"/>
    </source>
</evidence>
<proteinExistence type="predicted"/>